<organism evidence="1 2">
    <name type="scientific">Kickxella alabastrina</name>
    <dbReference type="NCBI Taxonomy" id="61397"/>
    <lineage>
        <taxon>Eukaryota</taxon>
        <taxon>Fungi</taxon>
        <taxon>Fungi incertae sedis</taxon>
        <taxon>Zoopagomycota</taxon>
        <taxon>Kickxellomycotina</taxon>
        <taxon>Kickxellomycetes</taxon>
        <taxon>Kickxellales</taxon>
        <taxon>Kickxellaceae</taxon>
        <taxon>Kickxella</taxon>
    </lineage>
</organism>
<evidence type="ECO:0000313" key="1">
    <source>
        <dbReference type="EMBL" id="KAJ1889042.1"/>
    </source>
</evidence>
<keyword evidence="2" id="KW-1185">Reference proteome</keyword>
<accession>A0ACC1I776</accession>
<dbReference type="EMBL" id="JANBPG010001623">
    <property type="protein sequence ID" value="KAJ1889042.1"/>
    <property type="molecule type" value="Genomic_DNA"/>
</dbReference>
<sequence length="234" mass="25364">MRVQETYSEFPVRAVIVMGVSGSGKSTVGARLAQQLGNAPFIDADSLHPPANIALMKSGTALTDSNRWPWLRLVREEIEKKSKSVLASLGGNGMEESAHASAQQTIDRGSGGSNRRGGGEARDERRLLYVVCACSALKRSYRELLSRGDPGLGWTHDTMFVFVDVSKRELSRRLALRAGHFMDPALLDSQLETLEAPSVTREAAVVVHGDGAAVDEVVADAWQRIQGYVSKNSL</sequence>
<evidence type="ECO:0000313" key="2">
    <source>
        <dbReference type="Proteomes" id="UP001150581"/>
    </source>
</evidence>
<gene>
    <name evidence="1" type="ORF">LPJ66_008251</name>
</gene>
<protein>
    <submittedName>
        <fullName evidence="1">Uncharacterized protein</fullName>
    </submittedName>
</protein>
<comment type="caution">
    <text evidence="1">The sequence shown here is derived from an EMBL/GenBank/DDBJ whole genome shotgun (WGS) entry which is preliminary data.</text>
</comment>
<reference evidence="1" key="1">
    <citation type="submission" date="2022-07" db="EMBL/GenBank/DDBJ databases">
        <title>Phylogenomic reconstructions and comparative analyses of Kickxellomycotina fungi.</title>
        <authorList>
            <person name="Reynolds N.K."/>
            <person name="Stajich J.E."/>
            <person name="Barry K."/>
            <person name="Grigoriev I.V."/>
            <person name="Crous P."/>
            <person name="Smith M.E."/>
        </authorList>
    </citation>
    <scope>NUCLEOTIDE SEQUENCE</scope>
    <source>
        <strain evidence="1">Benny 63K</strain>
    </source>
</reference>
<proteinExistence type="predicted"/>
<name>A0ACC1I776_9FUNG</name>
<dbReference type="Proteomes" id="UP001150581">
    <property type="component" value="Unassembled WGS sequence"/>
</dbReference>